<organism evidence="6 7">
    <name type="scientific">Nocardiopsis rhodophaea</name>
    <dbReference type="NCBI Taxonomy" id="280238"/>
    <lineage>
        <taxon>Bacteria</taxon>
        <taxon>Bacillati</taxon>
        <taxon>Actinomycetota</taxon>
        <taxon>Actinomycetes</taxon>
        <taxon>Streptosporangiales</taxon>
        <taxon>Nocardiopsidaceae</taxon>
        <taxon>Nocardiopsis</taxon>
    </lineage>
</organism>
<protein>
    <recommendedName>
        <fullName evidence="8">Methyltransferase</fullName>
    </recommendedName>
</protein>
<comment type="caution">
    <text evidence="6">The sequence shown here is derived from an EMBL/GenBank/DDBJ whole genome shotgun (WGS) entry which is preliminary data.</text>
</comment>
<dbReference type="Proteomes" id="UP001501585">
    <property type="component" value="Unassembled WGS sequence"/>
</dbReference>
<feature type="domain" description="O-methyltransferase C-terminal" evidence="4">
    <location>
        <begin position="171"/>
        <end position="320"/>
    </location>
</feature>
<dbReference type="Pfam" id="PF00891">
    <property type="entry name" value="Methyltransf_2"/>
    <property type="match status" value="1"/>
</dbReference>
<sequence length="341" mass="37128">MEATRLPALSRESLFDMMRAYKTTSLLRAGVELGVFPHLVEPTGVESVAAATGTDPRGLRILLNALAAIKVVEARDRRYRLAPGADELLVPSSGAYVGDMIHVFASDWEWDALKRLPEAVRKGGTVLEEQAETPGYSYWEDFAAYAPVVARPTAGVLADALAAWADDRPALDLLDMACGHGVYGCTVAQRFPQAGIWALDWENVLPFAQEQARRLGVADRMNVIAGDMFEVPLGGPYDLVLITNVLHHFSEERATELLQRARSVLKPDGRLGLVGFTTNDTSPKDDPAPHLFSVLMLAWTSAGEVHSEATYERMLTSAGFDDVRTHGVPSLPFRVVTATPS</sequence>
<dbReference type="SUPFAM" id="SSF46785">
    <property type="entry name" value="Winged helix' DNA-binding domain"/>
    <property type="match status" value="1"/>
</dbReference>
<keyword evidence="2" id="KW-0808">Transferase</keyword>
<dbReference type="InterPro" id="IPR012967">
    <property type="entry name" value="COMT_dimerisation"/>
</dbReference>
<keyword evidence="1" id="KW-0489">Methyltransferase</keyword>
<dbReference type="PANTHER" id="PTHR43712:SF2">
    <property type="entry name" value="O-METHYLTRANSFERASE CICE"/>
    <property type="match status" value="1"/>
</dbReference>
<evidence type="ECO:0000256" key="2">
    <source>
        <dbReference type="ARBA" id="ARBA00022679"/>
    </source>
</evidence>
<evidence type="ECO:0000259" key="5">
    <source>
        <dbReference type="Pfam" id="PF08100"/>
    </source>
</evidence>
<dbReference type="CDD" id="cd02440">
    <property type="entry name" value="AdoMet_MTases"/>
    <property type="match status" value="1"/>
</dbReference>
<dbReference type="InterPro" id="IPR036388">
    <property type="entry name" value="WH-like_DNA-bd_sf"/>
</dbReference>
<dbReference type="Gene3D" id="3.40.50.150">
    <property type="entry name" value="Vaccinia Virus protein VP39"/>
    <property type="match status" value="1"/>
</dbReference>
<dbReference type="InterPro" id="IPR001077">
    <property type="entry name" value="COMT_C"/>
</dbReference>
<name>A0ABN2THX1_9ACTN</name>
<dbReference type="PROSITE" id="PS51683">
    <property type="entry name" value="SAM_OMT_II"/>
    <property type="match status" value="1"/>
</dbReference>
<evidence type="ECO:0000259" key="4">
    <source>
        <dbReference type="Pfam" id="PF00891"/>
    </source>
</evidence>
<reference evidence="6 7" key="1">
    <citation type="journal article" date="2019" name="Int. J. Syst. Evol. Microbiol.">
        <title>The Global Catalogue of Microorganisms (GCM) 10K type strain sequencing project: providing services to taxonomists for standard genome sequencing and annotation.</title>
        <authorList>
            <consortium name="The Broad Institute Genomics Platform"/>
            <consortium name="The Broad Institute Genome Sequencing Center for Infectious Disease"/>
            <person name="Wu L."/>
            <person name="Ma J."/>
        </authorList>
    </citation>
    <scope>NUCLEOTIDE SEQUENCE [LARGE SCALE GENOMIC DNA]</scope>
    <source>
        <strain evidence="6 7">JCM 15313</strain>
    </source>
</reference>
<dbReference type="InterPro" id="IPR029063">
    <property type="entry name" value="SAM-dependent_MTases_sf"/>
</dbReference>
<evidence type="ECO:0000256" key="3">
    <source>
        <dbReference type="ARBA" id="ARBA00022691"/>
    </source>
</evidence>
<dbReference type="EMBL" id="BAAAPC010000020">
    <property type="protein sequence ID" value="GAA2009455.1"/>
    <property type="molecule type" value="Genomic_DNA"/>
</dbReference>
<accession>A0ABN2THX1</accession>
<dbReference type="Pfam" id="PF08100">
    <property type="entry name" value="Dimerisation"/>
    <property type="match status" value="1"/>
</dbReference>
<dbReference type="InterPro" id="IPR016461">
    <property type="entry name" value="COMT-like"/>
</dbReference>
<keyword evidence="3" id="KW-0949">S-adenosyl-L-methionine</keyword>
<feature type="domain" description="O-methyltransferase dimerisation" evidence="5">
    <location>
        <begin position="16"/>
        <end position="90"/>
    </location>
</feature>
<proteinExistence type="predicted"/>
<evidence type="ECO:0000313" key="6">
    <source>
        <dbReference type="EMBL" id="GAA2009455.1"/>
    </source>
</evidence>
<dbReference type="SUPFAM" id="SSF53335">
    <property type="entry name" value="S-adenosyl-L-methionine-dependent methyltransferases"/>
    <property type="match status" value="1"/>
</dbReference>
<evidence type="ECO:0000313" key="7">
    <source>
        <dbReference type="Proteomes" id="UP001501585"/>
    </source>
</evidence>
<dbReference type="InterPro" id="IPR036390">
    <property type="entry name" value="WH_DNA-bd_sf"/>
</dbReference>
<gene>
    <name evidence="6" type="ORF">GCM10009799_41660</name>
</gene>
<dbReference type="Gene3D" id="1.10.10.10">
    <property type="entry name" value="Winged helix-like DNA-binding domain superfamily/Winged helix DNA-binding domain"/>
    <property type="match status" value="1"/>
</dbReference>
<evidence type="ECO:0008006" key="8">
    <source>
        <dbReference type="Google" id="ProtNLM"/>
    </source>
</evidence>
<dbReference type="RefSeq" id="WP_344108518.1">
    <property type="nucleotide sequence ID" value="NZ_BAAAPC010000020.1"/>
</dbReference>
<keyword evidence="7" id="KW-1185">Reference proteome</keyword>
<dbReference type="PANTHER" id="PTHR43712">
    <property type="entry name" value="PUTATIVE (AFU_ORTHOLOGUE AFUA_4G14580)-RELATED"/>
    <property type="match status" value="1"/>
</dbReference>
<evidence type="ECO:0000256" key="1">
    <source>
        <dbReference type="ARBA" id="ARBA00022603"/>
    </source>
</evidence>